<dbReference type="PROSITE" id="PS51186">
    <property type="entry name" value="GNAT"/>
    <property type="match status" value="1"/>
</dbReference>
<dbReference type="EMBL" id="CAJOAY010000441">
    <property type="protein sequence ID" value="CAF3666018.1"/>
    <property type="molecule type" value="Genomic_DNA"/>
</dbReference>
<accession>A0A814BRH8</accession>
<feature type="transmembrane region" description="Helical" evidence="1">
    <location>
        <begin position="128"/>
        <end position="148"/>
    </location>
</feature>
<dbReference type="InterPro" id="IPR016181">
    <property type="entry name" value="Acyl_CoA_acyltransferase"/>
</dbReference>
<evidence type="ECO:0000313" key="6">
    <source>
        <dbReference type="EMBL" id="CAF3872123.1"/>
    </source>
</evidence>
<dbReference type="CDD" id="cd04301">
    <property type="entry name" value="NAT_SF"/>
    <property type="match status" value="1"/>
</dbReference>
<dbReference type="EMBL" id="CAJOAZ010001913">
    <property type="protein sequence ID" value="CAF3872123.1"/>
    <property type="molecule type" value="Genomic_DNA"/>
</dbReference>
<dbReference type="EMBL" id="CAJNON010000965">
    <property type="protein sequence ID" value="CAF1410187.1"/>
    <property type="molecule type" value="Genomic_DNA"/>
</dbReference>
<evidence type="ECO:0000313" key="3">
    <source>
        <dbReference type="EMBL" id="CAF0931425.1"/>
    </source>
</evidence>
<proteinExistence type="predicted"/>
<protein>
    <recommendedName>
        <fullName evidence="2">N-acetyltransferase domain-containing protein</fullName>
    </recommendedName>
</protein>
<dbReference type="AlphaFoldDB" id="A0A814BRH8"/>
<reference evidence="3" key="1">
    <citation type="submission" date="2021-02" db="EMBL/GenBank/DDBJ databases">
        <authorList>
            <person name="Nowell W R."/>
        </authorList>
    </citation>
    <scope>NUCLEOTIDE SEQUENCE</scope>
</reference>
<evidence type="ECO:0000313" key="5">
    <source>
        <dbReference type="EMBL" id="CAF3666018.1"/>
    </source>
</evidence>
<keyword evidence="1" id="KW-1133">Transmembrane helix</keyword>
<dbReference type="Proteomes" id="UP000663845">
    <property type="component" value="Unassembled WGS sequence"/>
</dbReference>
<dbReference type="Pfam" id="PF13508">
    <property type="entry name" value="Acetyltransf_7"/>
    <property type="match status" value="1"/>
</dbReference>
<dbReference type="Proteomes" id="UP000663891">
    <property type="component" value="Unassembled WGS sequence"/>
</dbReference>
<evidence type="ECO:0000256" key="1">
    <source>
        <dbReference type="SAM" id="Phobius"/>
    </source>
</evidence>
<comment type="caution">
    <text evidence="3">The sequence shown here is derived from an EMBL/GenBank/DDBJ whole genome shotgun (WGS) entry which is preliminary data.</text>
</comment>
<keyword evidence="1" id="KW-0812">Transmembrane</keyword>
<dbReference type="SUPFAM" id="SSF55729">
    <property type="entry name" value="Acyl-CoA N-acyltransferases (Nat)"/>
    <property type="match status" value="1"/>
</dbReference>
<gene>
    <name evidence="3" type="ORF">JYZ213_LOCUS12192</name>
    <name evidence="5" type="ORF">OKA104_LOCUS10091</name>
    <name evidence="6" type="ORF">OXD698_LOCUS22415</name>
    <name evidence="4" type="ORF">VCS650_LOCUS37054</name>
</gene>
<evidence type="ECO:0000259" key="2">
    <source>
        <dbReference type="PROSITE" id="PS51186"/>
    </source>
</evidence>
<dbReference type="Gene3D" id="3.40.630.30">
    <property type="match status" value="1"/>
</dbReference>
<dbReference type="InterPro" id="IPR000182">
    <property type="entry name" value="GNAT_dom"/>
</dbReference>
<organism evidence="3 7">
    <name type="scientific">Adineta steineri</name>
    <dbReference type="NCBI Taxonomy" id="433720"/>
    <lineage>
        <taxon>Eukaryota</taxon>
        <taxon>Metazoa</taxon>
        <taxon>Spiralia</taxon>
        <taxon>Gnathifera</taxon>
        <taxon>Rotifera</taxon>
        <taxon>Eurotatoria</taxon>
        <taxon>Bdelloidea</taxon>
        <taxon>Adinetida</taxon>
        <taxon>Adinetidae</taxon>
        <taxon>Adineta</taxon>
    </lineage>
</organism>
<feature type="transmembrane region" description="Helical" evidence="1">
    <location>
        <begin position="160"/>
        <end position="180"/>
    </location>
</feature>
<name>A0A814BRH8_9BILA</name>
<sequence>MGSVLCKSFGYINPETYGPFYSNVWSRVEVGSTKPLRMFITVKNDRVVGGSHVNLAHGVACLYNVTTVNSERGQNIGKALSAAAMICAKESNYRYMVLQASDMGSPVYKKLGFKPIPSYKLFIKLETAAWYFKVIEIILTIISIQRILQFIRLLKKPSKTFLSIMMIVSIVVVIFIAMVLR</sequence>
<dbReference type="OrthoDB" id="10014797at2759"/>
<evidence type="ECO:0000313" key="7">
    <source>
        <dbReference type="Proteomes" id="UP000663845"/>
    </source>
</evidence>
<dbReference type="Proteomes" id="UP000663844">
    <property type="component" value="Unassembled WGS sequence"/>
</dbReference>
<dbReference type="EMBL" id="CAJNOG010000094">
    <property type="protein sequence ID" value="CAF0931425.1"/>
    <property type="molecule type" value="Genomic_DNA"/>
</dbReference>
<keyword evidence="1" id="KW-0472">Membrane</keyword>
<feature type="domain" description="N-acetyltransferase" evidence="2">
    <location>
        <begin position="1"/>
        <end position="136"/>
    </location>
</feature>
<dbReference type="GO" id="GO:0016747">
    <property type="term" value="F:acyltransferase activity, transferring groups other than amino-acyl groups"/>
    <property type="evidence" value="ECO:0007669"/>
    <property type="project" value="InterPro"/>
</dbReference>
<evidence type="ECO:0000313" key="4">
    <source>
        <dbReference type="EMBL" id="CAF1410187.1"/>
    </source>
</evidence>
<dbReference type="Proteomes" id="UP000663881">
    <property type="component" value="Unassembled WGS sequence"/>
</dbReference>